<dbReference type="SUPFAM" id="SSF53955">
    <property type="entry name" value="Lysozyme-like"/>
    <property type="match status" value="1"/>
</dbReference>
<keyword evidence="3" id="KW-0645">Protease</keyword>
<dbReference type="InterPro" id="IPR008258">
    <property type="entry name" value="Transglycosylase_SLT_dom_1"/>
</dbReference>
<dbReference type="Proteomes" id="UP000186132">
    <property type="component" value="Unassembled WGS sequence"/>
</dbReference>
<dbReference type="STRING" id="1206085.SAMN05443575_1877"/>
<evidence type="ECO:0000256" key="2">
    <source>
        <dbReference type="ARBA" id="ARBA00007734"/>
    </source>
</evidence>
<dbReference type="GO" id="GO:0008933">
    <property type="term" value="F:peptidoglycan lytic transglycosylase activity"/>
    <property type="evidence" value="ECO:0007669"/>
    <property type="project" value="InterPro"/>
</dbReference>
<keyword evidence="5" id="KW-0788">Thiol protease</keyword>
<dbReference type="GO" id="GO:0016020">
    <property type="term" value="C:membrane"/>
    <property type="evidence" value="ECO:0007669"/>
    <property type="project" value="InterPro"/>
</dbReference>
<dbReference type="Gene3D" id="3.90.1720.10">
    <property type="entry name" value="endopeptidase domain like (from Nostoc punctiforme)"/>
    <property type="match status" value="1"/>
</dbReference>
<gene>
    <name evidence="7" type="ORF">SAMN05443575_1877</name>
</gene>
<name>A0A1M5IFQ5_9ACTN</name>
<feature type="domain" description="NlpC/P60" evidence="6">
    <location>
        <begin position="67"/>
        <end position="188"/>
    </location>
</feature>
<dbReference type="SUPFAM" id="SSF54001">
    <property type="entry name" value="Cysteine proteinases"/>
    <property type="match status" value="1"/>
</dbReference>
<dbReference type="RefSeq" id="WP_073388937.1">
    <property type="nucleotide sequence ID" value="NZ_FQVU01000002.1"/>
</dbReference>
<reference evidence="7 8" key="1">
    <citation type="submission" date="2016-11" db="EMBL/GenBank/DDBJ databases">
        <authorList>
            <person name="Jaros S."/>
            <person name="Januszkiewicz K."/>
            <person name="Wedrychowicz H."/>
        </authorList>
    </citation>
    <scope>NUCLEOTIDE SEQUENCE [LARGE SCALE GENOMIC DNA]</scope>
    <source>
        <strain evidence="7 8">DSM 45627</strain>
    </source>
</reference>
<organism evidence="7 8">
    <name type="scientific">Jatrophihabitans endophyticus</name>
    <dbReference type="NCBI Taxonomy" id="1206085"/>
    <lineage>
        <taxon>Bacteria</taxon>
        <taxon>Bacillati</taxon>
        <taxon>Actinomycetota</taxon>
        <taxon>Actinomycetes</taxon>
        <taxon>Jatrophihabitantales</taxon>
        <taxon>Jatrophihabitantaceae</taxon>
        <taxon>Jatrophihabitans</taxon>
    </lineage>
</organism>
<dbReference type="PROSITE" id="PS00922">
    <property type="entry name" value="TRANSGLYCOSYLASE"/>
    <property type="match status" value="1"/>
</dbReference>
<sequence length="333" mass="33334">MTAPADVTSALATITARIQQIETRIASFAPTRTNTVSAANFASTLAATTGTTGTADTATTATTTSSGVTGADVVSTAQKYLGIPYVWGGESTSGMDCSGLVQKTFGDLGIDLPRTAAEQQKEGTAVSSLADAQPGDLVFFGDPAYHVAIYAGNNQIIESPEPGKTVHLTDLHTTPTSIRRIVDAAPVAGTTSGGVGAAQLQAAGVSSSVAAYASQFAAAEQANGLPSGLLAAVAQQESGGNARAVSPAGAQGLMQLMPATAAGMGVDALDPSQAIKAAGRIFGRNLREFGTVPLALAAYNAGAGAVHQYGGIPPYSETQNYVRRITATLAAGG</sequence>
<evidence type="ECO:0000259" key="6">
    <source>
        <dbReference type="PROSITE" id="PS51935"/>
    </source>
</evidence>
<evidence type="ECO:0000313" key="7">
    <source>
        <dbReference type="EMBL" id="SHG27097.1"/>
    </source>
</evidence>
<dbReference type="InterPro" id="IPR038765">
    <property type="entry name" value="Papain-like_cys_pep_sf"/>
</dbReference>
<evidence type="ECO:0000256" key="5">
    <source>
        <dbReference type="ARBA" id="ARBA00022807"/>
    </source>
</evidence>
<dbReference type="PROSITE" id="PS51935">
    <property type="entry name" value="NLPC_P60"/>
    <property type="match status" value="1"/>
</dbReference>
<protein>
    <submittedName>
        <fullName evidence="7">Cell wall-associated hydrolase, NlpC family</fullName>
    </submittedName>
</protein>
<dbReference type="AlphaFoldDB" id="A0A1M5IFQ5"/>
<evidence type="ECO:0000256" key="3">
    <source>
        <dbReference type="ARBA" id="ARBA00022670"/>
    </source>
</evidence>
<dbReference type="InterPro" id="IPR000064">
    <property type="entry name" value="NLP_P60_dom"/>
</dbReference>
<dbReference type="Pfam" id="PF01464">
    <property type="entry name" value="SLT"/>
    <property type="match status" value="1"/>
</dbReference>
<dbReference type="InterPro" id="IPR000189">
    <property type="entry name" value="Transglyc_AS"/>
</dbReference>
<dbReference type="GO" id="GO:0000270">
    <property type="term" value="P:peptidoglycan metabolic process"/>
    <property type="evidence" value="ECO:0007669"/>
    <property type="project" value="InterPro"/>
</dbReference>
<dbReference type="GO" id="GO:0006508">
    <property type="term" value="P:proteolysis"/>
    <property type="evidence" value="ECO:0007669"/>
    <property type="project" value="UniProtKB-KW"/>
</dbReference>
<proteinExistence type="inferred from homology"/>
<dbReference type="InterPro" id="IPR051202">
    <property type="entry name" value="Peptidase_C40"/>
</dbReference>
<dbReference type="CDD" id="cd00254">
    <property type="entry name" value="LT-like"/>
    <property type="match status" value="1"/>
</dbReference>
<keyword evidence="4 7" id="KW-0378">Hydrolase</keyword>
<dbReference type="PANTHER" id="PTHR47053">
    <property type="entry name" value="MUREIN DD-ENDOPEPTIDASE MEPH-RELATED"/>
    <property type="match status" value="1"/>
</dbReference>
<evidence type="ECO:0000313" key="8">
    <source>
        <dbReference type="Proteomes" id="UP000186132"/>
    </source>
</evidence>
<evidence type="ECO:0000256" key="1">
    <source>
        <dbReference type="ARBA" id="ARBA00007074"/>
    </source>
</evidence>
<dbReference type="PANTHER" id="PTHR47053:SF1">
    <property type="entry name" value="MUREIN DD-ENDOPEPTIDASE MEPH-RELATED"/>
    <property type="match status" value="1"/>
</dbReference>
<dbReference type="InterPro" id="IPR023346">
    <property type="entry name" value="Lysozyme-like_dom_sf"/>
</dbReference>
<dbReference type="EMBL" id="FQVU01000002">
    <property type="protein sequence ID" value="SHG27097.1"/>
    <property type="molecule type" value="Genomic_DNA"/>
</dbReference>
<comment type="similarity">
    <text evidence="1">Belongs to the peptidase C40 family.</text>
</comment>
<evidence type="ECO:0000256" key="4">
    <source>
        <dbReference type="ARBA" id="ARBA00022801"/>
    </source>
</evidence>
<dbReference type="Pfam" id="PF00877">
    <property type="entry name" value="NLPC_P60"/>
    <property type="match status" value="1"/>
</dbReference>
<dbReference type="Gene3D" id="1.10.530.10">
    <property type="match status" value="1"/>
</dbReference>
<accession>A0A1M5IFQ5</accession>
<keyword evidence="8" id="KW-1185">Reference proteome</keyword>
<comment type="similarity">
    <text evidence="2">Belongs to the transglycosylase Slt family.</text>
</comment>
<dbReference type="GO" id="GO:0008234">
    <property type="term" value="F:cysteine-type peptidase activity"/>
    <property type="evidence" value="ECO:0007669"/>
    <property type="project" value="UniProtKB-KW"/>
</dbReference>